<evidence type="ECO:0000313" key="2">
    <source>
        <dbReference type="Proteomes" id="UP001282474"/>
    </source>
</evidence>
<sequence>MSYRLDAVIGDFDRLRSWADGVTGAVVAPLAQRLGLLPLSAGLRGDLPRILRDLSQSGPMAHVEADFWGGDGEQTATVWRAGAQEWGPAHTSEFSGSREDWPINAALARLGAAPAGPGAPDYRDLFMEVGLGQGRDEEDWRRAAAESRDATDYDEWYASEQARRESAERAAAERAATQRLPDIPVPLNGREISILLGIPPGRRIGAAIRHLQHMHVDRGRPVSREEAEAALRTWAAQPEV</sequence>
<gene>
    <name evidence="1" type="ORF">PV383_41640</name>
</gene>
<evidence type="ECO:0000313" key="1">
    <source>
        <dbReference type="EMBL" id="MDX3043618.1"/>
    </source>
</evidence>
<dbReference type="EMBL" id="JARAWJ010000056">
    <property type="protein sequence ID" value="MDX3043618.1"/>
    <property type="molecule type" value="Genomic_DNA"/>
</dbReference>
<proteinExistence type="predicted"/>
<comment type="caution">
    <text evidence="1">The sequence shown here is derived from an EMBL/GenBank/DDBJ whole genome shotgun (WGS) entry which is preliminary data.</text>
</comment>
<dbReference type="SUPFAM" id="SSF81891">
    <property type="entry name" value="Poly A polymerase C-terminal region-like"/>
    <property type="match status" value="1"/>
</dbReference>
<dbReference type="RefSeq" id="WP_193381786.1">
    <property type="nucleotide sequence ID" value="NZ_JABXWF010000027.1"/>
</dbReference>
<accession>A0ABU4N4X7</accession>
<keyword evidence="2" id="KW-1185">Reference proteome</keyword>
<organism evidence="1 2">
    <name type="scientific">Streptomyces caniscabiei</name>
    <dbReference type="NCBI Taxonomy" id="2746961"/>
    <lineage>
        <taxon>Bacteria</taxon>
        <taxon>Bacillati</taxon>
        <taxon>Actinomycetota</taxon>
        <taxon>Actinomycetes</taxon>
        <taxon>Kitasatosporales</taxon>
        <taxon>Streptomycetaceae</taxon>
        <taxon>Streptomyces</taxon>
    </lineage>
</organism>
<name>A0ABU4N4X7_9ACTN</name>
<reference evidence="1 2" key="1">
    <citation type="journal article" date="2023" name="Microb. Genom.">
        <title>Mesoterricola silvestris gen. nov., sp. nov., Mesoterricola sediminis sp. nov., Geothrix oryzae sp. nov., Geothrix edaphica sp. nov., Geothrix rubra sp. nov., and Geothrix limicola sp. nov., six novel members of Acidobacteriota isolated from soils.</title>
        <authorList>
            <person name="Weisberg A.J."/>
            <person name="Pearce E."/>
            <person name="Kramer C.G."/>
            <person name="Chang J.H."/>
            <person name="Clarke C.R."/>
        </authorList>
    </citation>
    <scope>NUCLEOTIDE SEQUENCE [LARGE SCALE GENOMIC DNA]</scope>
    <source>
        <strain evidence="1 2">NE20-4-1</strain>
    </source>
</reference>
<protein>
    <submittedName>
        <fullName evidence="1">Uncharacterized protein</fullName>
    </submittedName>
</protein>
<dbReference type="Proteomes" id="UP001282474">
    <property type="component" value="Unassembled WGS sequence"/>
</dbReference>